<name>A0A0E0QKT9_ORYRU</name>
<evidence type="ECO:0000313" key="1">
    <source>
        <dbReference type="EnsemblPlants" id="ORUFI08G21850.1"/>
    </source>
</evidence>
<reference evidence="2" key="1">
    <citation type="submission" date="2013-06" db="EMBL/GenBank/DDBJ databases">
        <authorList>
            <person name="Zhao Q."/>
        </authorList>
    </citation>
    <scope>NUCLEOTIDE SEQUENCE</scope>
    <source>
        <strain evidence="2">cv. W1943</strain>
    </source>
</reference>
<keyword evidence="2" id="KW-1185">Reference proteome</keyword>
<accession>A0A0E0QKT9</accession>
<dbReference type="AlphaFoldDB" id="A0A0E0QKT9"/>
<reference evidence="1" key="2">
    <citation type="submission" date="2015-06" db="UniProtKB">
        <authorList>
            <consortium name="EnsemblPlants"/>
        </authorList>
    </citation>
    <scope>IDENTIFICATION</scope>
</reference>
<protein>
    <submittedName>
        <fullName evidence="1">Uncharacterized protein</fullName>
    </submittedName>
</protein>
<evidence type="ECO:0000313" key="2">
    <source>
        <dbReference type="Proteomes" id="UP000008022"/>
    </source>
</evidence>
<organism evidence="1 2">
    <name type="scientific">Oryza rufipogon</name>
    <name type="common">Brownbeard rice</name>
    <name type="synonym">Asian wild rice</name>
    <dbReference type="NCBI Taxonomy" id="4529"/>
    <lineage>
        <taxon>Eukaryota</taxon>
        <taxon>Viridiplantae</taxon>
        <taxon>Streptophyta</taxon>
        <taxon>Embryophyta</taxon>
        <taxon>Tracheophyta</taxon>
        <taxon>Spermatophyta</taxon>
        <taxon>Magnoliopsida</taxon>
        <taxon>Liliopsida</taxon>
        <taxon>Poales</taxon>
        <taxon>Poaceae</taxon>
        <taxon>BOP clade</taxon>
        <taxon>Oryzoideae</taxon>
        <taxon>Oryzeae</taxon>
        <taxon>Oryzinae</taxon>
        <taxon>Oryza</taxon>
    </lineage>
</organism>
<dbReference type="Proteomes" id="UP000008022">
    <property type="component" value="Unassembled WGS sequence"/>
</dbReference>
<dbReference type="HOGENOM" id="CLU_1296208_0_0_1"/>
<sequence>MPWFSRAVDGNAFGVTSSLEESFENLFPNNASSRQIVILWQRPSYLKLVTLEGLVRESGSILLSCLLCPKCKGVDGISVLEGAWMVEAVGNDLDKMTREGGKRNPPKGIVVESLSFSMFGMLQVKTMPWFSRAVDGNAFGVTSSLEESFENLFPNNASSRQIVILWQCPSYLKLVTLEGLVRESGSILLSCLLCPKCKGVDGISVLEGYAPVC</sequence>
<proteinExistence type="predicted"/>
<dbReference type="Gramene" id="ORUFI08G21850.1">
    <property type="protein sequence ID" value="ORUFI08G21850.1"/>
    <property type="gene ID" value="ORUFI08G21850"/>
</dbReference>
<dbReference type="EnsemblPlants" id="ORUFI08G21850.1">
    <property type="protein sequence ID" value="ORUFI08G21850.1"/>
    <property type="gene ID" value="ORUFI08G21850"/>
</dbReference>